<dbReference type="Pfam" id="PF03062">
    <property type="entry name" value="MBOAT"/>
    <property type="match status" value="1"/>
</dbReference>
<sequence>MQFTSIAFFLFFIAVFGLYWLVCKKNLKLQNILLLVSSYIFYGFWDWRFMALLAGSSAVTYYLGLKIGESQGRAKKIYINSGLILAIGTLFYFKYFGFFVESFAELFSIQNKLTLHIILPLGISFYTFRMVSYFLDIKNNKLKPEKDALALFNYIAFFPSMTSGPIDKGGLLLPQLKKERVFTAEAGADAARQILYGAFKKLVVANSITLITQNIFQNYEHLSGSTVALGAVLFLFELYADFSGYSDMAVGFARLLGFKITKNFAFPLFAQNIAEYWRKWHISLTSWLTEYVFTPLVIQFRDHGKRGLIAAIILNFVLIGAWHGPRFTFVLFGLLHGLYYIPLIVKDKLNKKKKIVGNFPTIKEMGNMVLTMLMVCFALVLFAAPDLKSALGMYGRIFSFSLFTIPQFIKIKILGLIGIVILIDWINKDQEHGLDIKRFRPLLRRAFYVFLIFIIMYYGVFSNGSYIYEQF</sequence>
<feature type="transmembrane region" description="Helical" evidence="8">
    <location>
        <begin position="113"/>
        <end position="135"/>
    </location>
</feature>
<comment type="subcellular location">
    <subcellularLocation>
        <location evidence="1">Cell membrane</location>
        <topology evidence="1">Multi-pass membrane protein</topology>
    </subcellularLocation>
</comment>
<dbReference type="PANTHER" id="PTHR13285">
    <property type="entry name" value="ACYLTRANSFERASE"/>
    <property type="match status" value="1"/>
</dbReference>
<proteinExistence type="inferred from homology"/>
<dbReference type="PIRSF" id="PIRSF500217">
    <property type="entry name" value="AlgI"/>
    <property type="match status" value="1"/>
</dbReference>
<feature type="transmembrane region" description="Helical" evidence="8">
    <location>
        <begin position="51"/>
        <end position="68"/>
    </location>
</feature>
<reference evidence="10" key="1">
    <citation type="submission" date="2016-11" db="EMBL/GenBank/DDBJ databases">
        <authorList>
            <person name="Varghese N."/>
            <person name="Submissions S."/>
        </authorList>
    </citation>
    <scope>NUCLEOTIDE SEQUENCE [LARGE SCALE GENOMIC DNA]</scope>
    <source>
        <strain evidence="10">YR203</strain>
    </source>
</reference>
<dbReference type="InterPro" id="IPR051085">
    <property type="entry name" value="MB_O-acyltransferase"/>
</dbReference>
<dbReference type="InterPro" id="IPR004299">
    <property type="entry name" value="MBOAT_fam"/>
</dbReference>
<evidence type="ECO:0000313" key="9">
    <source>
        <dbReference type="EMBL" id="SHE71720.1"/>
    </source>
</evidence>
<evidence type="ECO:0000256" key="3">
    <source>
        <dbReference type="ARBA" id="ARBA00022475"/>
    </source>
</evidence>
<feature type="transmembrane region" description="Helical" evidence="8">
    <location>
        <begin position="366"/>
        <end position="385"/>
    </location>
</feature>
<dbReference type="InterPro" id="IPR028362">
    <property type="entry name" value="AlgI"/>
</dbReference>
<evidence type="ECO:0000256" key="4">
    <source>
        <dbReference type="ARBA" id="ARBA00022692"/>
    </source>
</evidence>
<feature type="transmembrane region" description="Helical" evidence="8">
    <location>
        <begin position="6"/>
        <end position="22"/>
    </location>
</feature>
<accession>A0A1M4VSA0</accession>
<evidence type="ECO:0000256" key="6">
    <source>
        <dbReference type="ARBA" id="ARBA00023136"/>
    </source>
</evidence>
<evidence type="ECO:0000256" key="1">
    <source>
        <dbReference type="ARBA" id="ARBA00004651"/>
    </source>
</evidence>
<feature type="transmembrane region" description="Helical" evidence="8">
    <location>
        <begin position="329"/>
        <end position="345"/>
    </location>
</feature>
<keyword evidence="7 9" id="KW-0012">Acyltransferase</keyword>
<dbReference type="GO" id="GO:0005886">
    <property type="term" value="C:plasma membrane"/>
    <property type="evidence" value="ECO:0007669"/>
    <property type="project" value="UniProtKB-SubCell"/>
</dbReference>
<dbReference type="InterPro" id="IPR024194">
    <property type="entry name" value="Ac/AlaTfrase_AlgI/DltB"/>
</dbReference>
<evidence type="ECO:0000256" key="2">
    <source>
        <dbReference type="ARBA" id="ARBA00010323"/>
    </source>
</evidence>
<keyword evidence="5 8" id="KW-1133">Transmembrane helix</keyword>
<evidence type="ECO:0000313" key="10">
    <source>
        <dbReference type="Proteomes" id="UP000184108"/>
    </source>
</evidence>
<organism evidence="9 10">
    <name type="scientific">Chryseobacterium vrystaatense</name>
    <dbReference type="NCBI Taxonomy" id="307480"/>
    <lineage>
        <taxon>Bacteria</taxon>
        <taxon>Pseudomonadati</taxon>
        <taxon>Bacteroidota</taxon>
        <taxon>Flavobacteriia</taxon>
        <taxon>Flavobacteriales</taxon>
        <taxon>Weeksellaceae</taxon>
        <taxon>Chryseobacterium group</taxon>
        <taxon>Chryseobacterium</taxon>
    </lineage>
</organism>
<dbReference type="GO" id="GO:0016746">
    <property type="term" value="F:acyltransferase activity"/>
    <property type="evidence" value="ECO:0007669"/>
    <property type="project" value="UniProtKB-KW"/>
</dbReference>
<name>A0A1M4VSA0_9FLAO</name>
<comment type="similarity">
    <text evidence="2 7">Belongs to the membrane-bound acyltransferase family.</text>
</comment>
<evidence type="ECO:0000256" key="8">
    <source>
        <dbReference type="SAM" id="Phobius"/>
    </source>
</evidence>
<feature type="transmembrane region" description="Helical" evidence="8">
    <location>
        <begin position="77"/>
        <end position="93"/>
    </location>
</feature>
<evidence type="ECO:0000256" key="7">
    <source>
        <dbReference type="PIRNR" id="PIRNR016636"/>
    </source>
</evidence>
<dbReference type="EMBL" id="FQVE01000001">
    <property type="protein sequence ID" value="SHE71720.1"/>
    <property type="molecule type" value="Genomic_DNA"/>
</dbReference>
<dbReference type="PIRSF" id="PIRSF016636">
    <property type="entry name" value="AlgI_DltB"/>
    <property type="match status" value="1"/>
</dbReference>
<gene>
    <name evidence="9" type="ORF">SAMN02787073_0966</name>
</gene>
<protein>
    <submittedName>
        <fullName evidence="9">D-alanyl-lipoteichoic acid acyltransferase DltB, MBOAT superfamily</fullName>
    </submittedName>
</protein>
<keyword evidence="4 8" id="KW-0812">Transmembrane</keyword>
<dbReference type="PANTHER" id="PTHR13285:SF18">
    <property type="entry name" value="PROTEIN-CYSTEINE N-PALMITOYLTRANSFERASE RASP"/>
    <property type="match status" value="1"/>
</dbReference>
<feature type="transmembrane region" description="Helical" evidence="8">
    <location>
        <begin position="447"/>
        <end position="468"/>
    </location>
</feature>
<dbReference type="RefSeq" id="WP_073171419.1">
    <property type="nucleotide sequence ID" value="NZ_FQVE01000001.1"/>
</dbReference>
<feature type="transmembrane region" description="Helical" evidence="8">
    <location>
        <begin position="307"/>
        <end position="323"/>
    </location>
</feature>
<keyword evidence="3 7" id="KW-1003">Cell membrane</keyword>
<evidence type="ECO:0000256" key="5">
    <source>
        <dbReference type="ARBA" id="ARBA00022989"/>
    </source>
</evidence>
<dbReference type="AlphaFoldDB" id="A0A1M4VSA0"/>
<dbReference type="Proteomes" id="UP000184108">
    <property type="component" value="Unassembled WGS sequence"/>
</dbReference>
<keyword evidence="7 9" id="KW-0808">Transferase</keyword>
<keyword evidence="6 7" id="KW-0472">Membrane</keyword>
<feature type="transmembrane region" description="Helical" evidence="8">
    <location>
        <begin position="405"/>
        <end position="426"/>
    </location>
</feature>
<dbReference type="GO" id="GO:0042121">
    <property type="term" value="P:alginic acid biosynthetic process"/>
    <property type="evidence" value="ECO:0007669"/>
    <property type="project" value="InterPro"/>
</dbReference>